<organism evidence="1 2">
    <name type="scientific">Cylicocyclus nassatus</name>
    <name type="common">Nematode worm</name>
    <dbReference type="NCBI Taxonomy" id="53992"/>
    <lineage>
        <taxon>Eukaryota</taxon>
        <taxon>Metazoa</taxon>
        <taxon>Ecdysozoa</taxon>
        <taxon>Nematoda</taxon>
        <taxon>Chromadorea</taxon>
        <taxon>Rhabditida</taxon>
        <taxon>Rhabditina</taxon>
        <taxon>Rhabditomorpha</taxon>
        <taxon>Strongyloidea</taxon>
        <taxon>Strongylidae</taxon>
        <taxon>Cylicocyclus</taxon>
    </lineage>
</organism>
<accession>A0AA36HAF9</accession>
<comment type="caution">
    <text evidence="1">The sequence shown here is derived from an EMBL/GenBank/DDBJ whole genome shotgun (WGS) entry which is preliminary data.</text>
</comment>
<gene>
    <name evidence="1" type="ORF">CYNAS_LOCUS18625</name>
</gene>
<evidence type="ECO:0000313" key="1">
    <source>
        <dbReference type="EMBL" id="CAJ0606642.1"/>
    </source>
</evidence>
<keyword evidence="2" id="KW-1185">Reference proteome</keyword>
<reference evidence="1" key="1">
    <citation type="submission" date="2023-07" db="EMBL/GenBank/DDBJ databases">
        <authorList>
            <consortium name="CYATHOMIX"/>
        </authorList>
    </citation>
    <scope>NUCLEOTIDE SEQUENCE</scope>
    <source>
        <strain evidence="1">N/A</strain>
    </source>
</reference>
<protein>
    <submittedName>
        <fullName evidence="1">Uncharacterized protein</fullName>
    </submittedName>
</protein>
<name>A0AA36HAF9_CYLNA</name>
<proteinExistence type="predicted"/>
<evidence type="ECO:0000313" key="2">
    <source>
        <dbReference type="Proteomes" id="UP001176961"/>
    </source>
</evidence>
<sequence length="69" mass="7623">MPDTDKNSYDKIASVYAYHGSTAIESTVGPLEGCSYEDGTCNTKEGAAMVWTPEAQEKYRWHDNSTSRA</sequence>
<dbReference type="Proteomes" id="UP001176961">
    <property type="component" value="Unassembled WGS sequence"/>
</dbReference>
<dbReference type="AlphaFoldDB" id="A0AA36HAF9"/>
<dbReference type="EMBL" id="CATQJL010000316">
    <property type="protein sequence ID" value="CAJ0606642.1"/>
    <property type="molecule type" value="Genomic_DNA"/>
</dbReference>